<evidence type="ECO:0000256" key="9">
    <source>
        <dbReference type="ARBA" id="ARBA00023004"/>
    </source>
</evidence>
<evidence type="ECO:0000256" key="12">
    <source>
        <dbReference type="ARBA" id="ARBA00051291"/>
    </source>
</evidence>
<dbReference type="PATRIC" id="fig|1420013.3.peg.2127"/>
<dbReference type="GO" id="GO:0046872">
    <property type="term" value="F:metal ion binding"/>
    <property type="evidence" value="ECO:0007669"/>
    <property type="project" value="UniProtKB-KW"/>
</dbReference>
<dbReference type="Gene3D" id="1.10.45.10">
    <property type="entry name" value="Vanillyl-alcohol Oxidase, Chain A, domain 4"/>
    <property type="match status" value="1"/>
</dbReference>
<dbReference type="InterPro" id="IPR006094">
    <property type="entry name" value="Oxid_FAD_bind_N"/>
</dbReference>
<dbReference type="GO" id="GO:0071949">
    <property type="term" value="F:FAD binding"/>
    <property type="evidence" value="ECO:0007669"/>
    <property type="project" value="InterPro"/>
</dbReference>
<dbReference type="SUPFAM" id="SSF56176">
    <property type="entry name" value="FAD-binding/transporter-associated domain-like"/>
    <property type="match status" value="1"/>
</dbReference>
<dbReference type="InterPro" id="IPR004113">
    <property type="entry name" value="FAD-bd_oxidored_4_C"/>
</dbReference>
<dbReference type="Pfam" id="PF01565">
    <property type="entry name" value="FAD_binding_4"/>
    <property type="match status" value="1"/>
</dbReference>
<dbReference type="FunFam" id="3.30.70.2740:FF:000003">
    <property type="entry name" value="Oxidoreductase, FAD-binding, putative"/>
    <property type="match status" value="1"/>
</dbReference>
<evidence type="ECO:0000256" key="6">
    <source>
        <dbReference type="ARBA" id="ARBA00022723"/>
    </source>
</evidence>
<dbReference type="InterPro" id="IPR016171">
    <property type="entry name" value="Vanillyl_alc_oxidase_C-sub2"/>
</dbReference>
<keyword evidence="8 17" id="KW-0560">Oxidoreductase</keyword>
<evidence type="ECO:0000256" key="14">
    <source>
        <dbReference type="ARBA" id="ARBA00067680"/>
    </source>
</evidence>
<evidence type="ECO:0000256" key="8">
    <source>
        <dbReference type="ARBA" id="ARBA00023002"/>
    </source>
</evidence>
<evidence type="ECO:0000259" key="15">
    <source>
        <dbReference type="PROSITE" id="PS51379"/>
    </source>
</evidence>
<dbReference type="PANTHER" id="PTHR11748:SF119">
    <property type="entry name" value="D-2-HYDROXYGLUTARATE DEHYDROGENASE"/>
    <property type="match status" value="1"/>
</dbReference>
<keyword evidence="10" id="KW-0411">Iron-sulfur</keyword>
<dbReference type="InterPro" id="IPR016169">
    <property type="entry name" value="FAD-bd_PCMH_sub2"/>
</dbReference>
<comment type="subunit">
    <text evidence="3">Homotetramer.</text>
</comment>
<evidence type="ECO:0000259" key="16">
    <source>
        <dbReference type="PROSITE" id="PS51387"/>
    </source>
</evidence>
<dbReference type="Pfam" id="PF02913">
    <property type="entry name" value="FAD-oxidase_C"/>
    <property type="match status" value="1"/>
</dbReference>
<dbReference type="SUPFAM" id="SSF46548">
    <property type="entry name" value="alpha-helical ferredoxin"/>
    <property type="match status" value="1"/>
</dbReference>
<dbReference type="GO" id="GO:0008720">
    <property type="term" value="F:D-lactate dehydrogenase (NAD+) activity"/>
    <property type="evidence" value="ECO:0007669"/>
    <property type="project" value="TreeGrafter"/>
</dbReference>
<comment type="catalytic activity">
    <reaction evidence="12">
        <text>(R)-2-hydroxyglutarate + A = 2-oxoglutarate + AH2</text>
        <dbReference type="Rhea" id="RHEA:38295"/>
        <dbReference type="ChEBI" id="CHEBI:13193"/>
        <dbReference type="ChEBI" id="CHEBI:15801"/>
        <dbReference type="ChEBI" id="CHEBI:16810"/>
        <dbReference type="ChEBI" id="CHEBI:17499"/>
        <dbReference type="EC" id="1.1.99.39"/>
    </reaction>
    <physiologicalReaction direction="left-to-right" evidence="12">
        <dbReference type="Rhea" id="RHEA:38296"/>
    </physiologicalReaction>
</comment>
<evidence type="ECO:0000256" key="10">
    <source>
        <dbReference type="ARBA" id="ARBA00023014"/>
    </source>
</evidence>
<dbReference type="InterPro" id="IPR017900">
    <property type="entry name" value="4Fe4S_Fe_S_CS"/>
</dbReference>
<dbReference type="HOGENOM" id="CLU_010756_1_0_6"/>
<comment type="similarity">
    <text evidence="13">In the N-terminal section; belongs to the FAD-binding oxidoreductase/transferase type 4 family.</text>
</comment>
<accession>W8UTR3</accession>
<evidence type="ECO:0000256" key="11">
    <source>
        <dbReference type="ARBA" id="ARBA00039003"/>
    </source>
</evidence>
<evidence type="ECO:0000256" key="4">
    <source>
        <dbReference type="ARBA" id="ARBA00022485"/>
    </source>
</evidence>
<keyword evidence="6" id="KW-0479">Metal-binding</keyword>
<comment type="cofactor">
    <cofactor evidence="2">
        <name>FAD</name>
        <dbReference type="ChEBI" id="CHEBI:57692"/>
    </cofactor>
</comment>
<keyword evidence="7" id="KW-0274">FAD</keyword>
<sequence>MMIPQISQAPGVVQLVLNFLQVLEQQGFTGDTATSYADRLTMATDNSVYQLLPDAVIFPRSTADVALLARVAAEPRFKSLIFTPRGGGTGTNGQALNGGIIVDMSRYMNRIIEINPDEGWVRVETGVIKDQLNQFLKPYGYFFAPELSTSNRATLGGMINTDASGQGSLVYGKTSDHVLGLRAVLMGGDILDTQAVPVALAETLGNTPSTVGRIYNTVYQRCKAQRDLIIDKFPKLNRFLTGYDLRHVFNDEMSEFDLTRILTGSEGTLAFITEARLDITRLPKVRRLVNVKYDSFDSALRNAPFMVEAKALSVETVDSKVLNLAREDIVWHSVSELITDVPDKEMLGLNIVEFAGDDAALIDQQVTTLCQRLDELMAASEAGVIGWQVCHDLEGVERIYAMRKKAVGLLGNAKGAAKPIPFAEDTCVPPEHLADYIVEFRALLDSHGLSYGMFGHVDAGVLHVRPALDMCDPQQEVLMKQISDDVVALTAKYGGLLWGEHGKGFRAEYSPAFFGETLYAELRKIKAVFDPDNRLNPGKICPPEGIDAPMMKVDAAKRGTWDRQIPIAVRSSWRGAMECNGNGLCFNFDVKSPMCPSMKVSNQRIHSPKGRATLVREWLRLLADRGVDPNQLEKALPEQGVSLRSLVARTRNSWHARKGEYDFSHEVKEAMSGCLACKACSTQCPIKIDVPEFRSRFLQLYHSRYLRPVRDHLVASVESYAPLMAQAPKTFNFFINQPWLKKLSEKHIGMVDLPLLSAPSLKQQMAGHRSANMTLEQLEALSAEQKAKMVLVVQDPFTSYYDAQVVADFIRLVEALGYQPVLLPFSPNGKAQHIKGFLTRFARTAQKTADFLNRVAQLGMPLVGVDPALVLCYRDEYKQTLGDKRGDFQVLLVHEWLPKALTSDARPDLGGEPWYLFGHCTEVTALPAATKQWADIFAHFGAKLENVSVGCCGMAGTYGHEVKNHANSLAIYALSWQQAMQRLPRNRCLVTGYSCRSQVKRIEGSGVRHPLQALLEIIG</sequence>
<evidence type="ECO:0000256" key="3">
    <source>
        <dbReference type="ARBA" id="ARBA00011881"/>
    </source>
</evidence>
<dbReference type="Gene3D" id="3.30.465.10">
    <property type="match status" value="1"/>
</dbReference>
<dbReference type="SUPFAM" id="SSF55103">
    <property type="entry name" value="FAD-linked oxidases, C-terminal domain"/>
    <property type="match status" value="1"/>
</dbReference>
<comment type="cofactor">
    <cofactor evidence="1">
        <name>[4Fe-4S] cluster</name>
        <dbReference type="ChEBI" id="CHEBI:49883"/>
    </cofactor>
</comment>
<dbReference type="GO" id="GO:1903457">
    <property type="term" value="P:lactate catabolic process"/>
    <property type="evidence" value="ECO:0007669"/>
    <property type="project" value="TreeGrafter"/>
</dbReference>
<evidence type="ECO:0000313" key="18">
    <source>
        <dbReference type="Proteomes" id="UP000019586"/>
    </source>
</evidence>
<evidence type="ECO:0000256" key="2">
    <source>
        <dbReference type="ARBA" id="ARBA00001974"/>
    </source>
</evidence>
<dbReference type="InterPro" id="IPR016166">
    <property type="entry name" value="FAD-bd_PCMH"/>
</dbReference>
<feature type="domain" description="FAD-binding PCMH-type" evidence="16">
    <location>
        <begin position="49"/>
        <end position="282"/>
    </location>
</feature>
<dbReference type="GO" id="GO:0051539">
    <property type="term" value="F:4 iron, 4 sulfur cluster binding"/>
    <property type="evidence" value="ECO:0007669"/>
    <property type="project" value="UniProtKB-KW"/>
</dbReference>
<dbReference type="GO" id="GO:0004458">
    <property type="term" value="F:D-lactate dehydrogenase (cytochrome) activity"/>
    <property type="evidence" value="ECO:0007669"/>
    <property type="project" value="TreeGrafter"/>
</dbReference>
<evidence type="ECO:0000256" key="7">
    <source>
        <dbReference type="ARBA" id="ARBA00022827"/>
    </source>
</evidence>
<reference evidence="17 18" key="1">
    <citation type="journal article" date="2014" name="Proc. Natl. Acad. Sci. U.S.A.">
        <title>Molecular dissection of the evolution of carbapenem-resistant multilocus sequence type 258 Klebsiella pneumoniae.</title>
        <authorList>
            <person name="Deleo F.R."/>
            <person name="Chen L."/>
            <person name="Porcella S.F."/>
            <person name="Martens C.A."/>
            <person name="Kobayashi S.D."/>
            <person name="Porter A.R."/>
            <person name="Chavda K.D."/>
            <person name="Jacobs M.R."/>
            <person name="Mathema B."/>
            <person name="Olsen R.J."/>
            <person name="Bonomo R.A."/>
            <person name="Musser J.M."/>
            <person name="Kreiswirth B.N."/>
        </authorList>
    </citation>
    <scope>NUCLEOTIDE SEQUENCE [LARGE SCALE GENOMIC DNA]</scope>
    <source>
        <strain evidence="17">30684/NJST258_2</strain>
    </source>
</reference>
<gene>
    <name evidence="17" type="ORF">KPNJ2_02258</name>
</gene>
<dbReference type="PANTHER" id="PTHR11748">
    <property type="entry name" value="D-LACTATE DEHYDROGENASE"/>
    <property type="match status" value="1"/>
</dbReference>
<dbReference type="Gene3D" id="3.30.70.2740">
    <property type="match status" value="1"/>
</dbReference>
<proteinExistence type="inferred from homology"/>
<dbReference type="PROSITE" id="PS51387">
    <property type="entry name" value="FAD_PCMH"/>
    <property type="match status" value="1"/>
</dbReference>
<keyword evidence="5" id="KW-0285">Flavoprotein</keyword>
<dbReference type="InterPro" id="IPR017896">
    <property type="entry name" value="4Fe4S_Fe-S-bd"/>
</dbReference>
<feature type="domain" description="4Fe-4S ferredoxin-type" evidence="15">
    <location>
        <begin position="663"/>
        <end position="696"/>
    </location>
</feature>
<evidence type="ECO:0000313" key="17">
    <source>
        <dbReference type="EMBL" id="AHM79038.1"/>
    </source>
</evidence>
<dbReference type="PROSITE" id="PS51379">
    <property type="entry name" value="4FE4S_FER_2"/>
    <property type="match status" value="1"/>
</dbReference>
<dbReference type="EC" id="1.1.99.39" evidence="11"/>
<dbReference type="GO" id="GO:0051990">
    <property type="term" value="F:(R)-2-hydroxyglutarate dehydrogenase activity"/>
    <property type="evidence" value="ECO:0007669"/>
    <property type="project" value="UniProtKB-EC"/>
</dbReference>
<dbReference type="InterPro" id="IPR016164">
    <property type="entry name" value="FAD-linked_Oxase-like_C"/>
</dbReference>
<dbReference type="PROSITE" id="PS00198">
    <property type="entry name" value="4FE4S_FER_1"/>
    <property type="match status" value="1"/>
</dbReference>
<dbReference type="KEGG" id="kps:KPNJ2_02258"/>
<evidence type="ECO:0000256" key="1">
    <source>
        <dbReference type="ARBA" id="ARBA00001966"/>
    </source>
</evidence>
<organism evidence="17 18">
    <name type="scientific">Klebsiella pneumoniae 30684/NJST258_2</name>
    <dbReference type="NCBI Taxonomy" id="1420013"/>
    <lineage>
        <taxon>Bacteria</taxon>
        <taxon>Pseudomonadati</taxon>
        <taxon>Pseudomonadota</taxon>
        <taxon>Gammaproteobacteria</taxon>
        <taxon>Enterobacterales</taxon>
        <taxon>Enterobacteriaceae</taxon>
        <taxon>Klebsiella/Raoultella group</taxon>
        <taxon>Klebsiella</taxon>
        <taxon>Klebsiella pneumoniae complex</taxon>
    </lineage>
</organism>
<dbReference type="InterPro" id="IPR036318">
    <property type="entry name" value="FAD-bd_PCMH-like_sf"/>
</dbReference>
<dbReference type="FunFam" id="3.30.465.10:FF:000024">
    <property type="entry name" value="Oxidoreductase, FAD-binding protein"/>
    <property type="match status" value="1"/>
</dbReference>
<dbReference type="EMBL" id="CP006918">
    <property type="protein sequence ID" value="AHM79038.1"/>
    <property type="molecule type" value="Genomic_DNA"/>
</dbReference>
<protein>
    <recommendedName>
        <fullName evidence="14">D-2-hydroxyglutarate dehydrogenase</fullName>
        <ecNumber evidence="11">1.1.99.39</ecNumber>
    </recommendedName>
</protein>
<name>W8UTR3_KLEPN</name>
<evidence type="ECO:0000256" key="13">
    <source>
        <dbReference type="ARBA" id="ARBA00060924"/>
    </source>
</evidence>
<dbReference type="AlphaFoldDB" id="W8UTR3"/>
<keyword evidence="4" id="KW-0004">4Fe-4S</keyword>
<evidence type="ECO:0000256" key="5">
    <source>
        <dbReference type="ARBA" id="ARBA00022630"/>
    </source>
</evidence>
<keyword evidence="9" id="KW-0408">Iron</keyword>
<dbReference type="Proteomes" id="UP000019586">
    <property type="component" value="Chromosome"/>
</dbReference>